<sequence length="156" mass="17813">MGNCRFKRPCKVQGQTETTYAFQRQQSHGFRLQEVLIRLSLICTLGNWGMYGLEVIFCHGVAFDNFEDSRDDQGNQLPHWRKYVLPFIRATQGPPSLADTKNEIIHSIETEGNTTTKTNVNVKIYPIQPIVDDLESRASSDQIILGMQKPKMCGYM</sequence>
<name>A0ABP1R611_9HEXA</name>
<gene>
    <name evidence="1" type="ORF">ODALV1_LOCUS18948</name>
</gene>
<proteinExistence type="predicted"/>
<keyword evidence="2" id="KW-1185">Reference proteome</keyword>
<evidence type="ECO:0000313" key="1">
    <source>
        <dbReference type="EMBL" id="CAL8120327.1"/>
    </source>
</evidence>
<comment type="caution">
    <text evidence="1">The sequence shown here is derived from an EMBL/GenBank/DDBJ whole genome shotgun (WGS) entry which is preliminary data.</text>
</comment>
<organism evidence="1 2">
    <name type="scientific">Orchesella dallaii</name>
    <dbReference type="NCBI Taxonomy" id="48710"/>
    <lineage>
        <taxon>Eukaryota</taxon>
        <taxon>Metazoa</taxon>
        <taxon>Ecdysozoa</taxon>
        <taxon>Arthropoda</taxon>
        <taxon>Hexapoda</taxon>
        <taxon>Collembola</taxon>
        <taxon>Entomobryomorpha</taxon>
        <taxon>Entomobryoidea</taxon>
        <taxon>Orchesellidae</taxon>
        <taxon>Orchesellinae</taxon>
        <taxon>Orchesella</taxon>
    </lineage>
</organism>
<dbReference type="EMBL" id="CAXLJM020000062">
    <property type="protein sequence ID" value="CAL8120327.1"/>
    <property type="molecule type" value="Genomic_DNA"/>
</dbReference>
<evidence type="ECO:0000313" key="2">
    <source>
        <dbReference type="Proteomes" id="UP001642540"/>
    </source>
</evidence>
<accession>A0ABP1R611</accession>
<protein>
    <submittedName>
        <fullName evidence="1">Uncharacterized protein</fullName>
    </submittedName>
</protein>
<dbReference type="Proteomes" id="UP001642540">
    <property type="component" value="Unassembled WGS sequence"/>
</dbReference>
<reference evidence="1 2" key="1">
    <citation type="submission" date="2024-08" db="EMBL/GenBank/DDBJ databases">
        <authorList>
            <person name="Cucini C."/>
            <person name="Frati F."/>
        </authorList>
    </citation>
    <scope>NUCLEOTIDE SEQUENCE [LARGE SCALE GENOMIC DNA]</scope>
</reference>